<evidence type="ECO:0000256" key="2">
    <source>
        <dbReference type="ARBA" id="ARBA00008318"/>
    </source>
</evidence>
<feature type="compositionally biased region" description="Basic and acidic residues" evidence="7">
    <location>
        <begin position="909"/>
        <end position="924"/>
    </location>
</feature>
<feature type="region of interest" description="Disordered" evidence="7">
    <location>
        <begin position="269"/>
        <end position="289"/>
    </location>
</feature>
<dbReference type="InParanoid" id="A0A165GLZ6"/>
<feature type="compositionally biased region" description="Acidic residues" evidence="7">
    <location>
        <begin position="803"/>
        <end position="817"/>
    </location>
</feature>
<evidence type="ECO:0000259" key="8">
    <source>
        <dbReference type="Pfam" id="PF05670"/>
    </source>
</evidence>
<dbReference type="GO" id="GO:0043023">
    <property type="term" value="F:ribosomal large subunit binding"/>
    <property type="evidence" value="ECO:0007669"/>
    <property type="project" value="TreeGrafter"/>
</dbReference>
<evidence type="ECO:0000256" key="4">
    <source>
        <dbReference type="ARBA" id="ARBA00023054"/>
    </source>
</evidence>
<dbReference type="EMBL" id="KV407459">
    <property type="protein sequence ID" value="KZF22356.1"/>
    <property type="molecule type" value="Genomic_DNA"/>
</dbReference>
<feature type="compositionally biased region" description="Basic and acidic residues" evidence="7">
    <location>
        <begin position="781"/>
        <end position="795"/>
    </location>
</feature>
<comment type="subcellular location">
    <subcellularLocation>
        <location evidence="1">Cytoplasm</location>
    </subcellularLocation>
</comment>
<dbReference type="GO" id="GO:1990112">
    <property type="term" value="C:RQC complex"/>
    <property type="evidence" value="ECO:0007669"/>
    <property type="project" value="TreeGrafter"/>
</dbReference>
<evidence type="ECO:0000256" key="6">
    <source>
        <dbReference type="SAM" id="Coils"/>
    </source>
</evidence>
<dbReference type="Pfam" id="PF05670">
    <property type="entry name" value="NFACT-R_1"/>
    <property type="match status" value="1"/>
</dbReference>
<feature type="compositionally biased region" description="Low complexity" evidence="7">
    <location>
        <begin position="728"/>
        <end position="741"/>
    </location>
</feature>
<feature type="compositionally biased region" description="Polar residues" evidence="7">
    <location>
        <begin position="762"/>
        <end position="780"/>
    </location>
</feature>
<dbReference type="Pfam" id="PF05833">
    <property type="entry name" value="NFACT_N"/>
    <property type="match status" value="1"/>
</dbReference>
<protein>
    <recommendedName>
        <fullName evidence="5">Ribosome quality control complex subunit 2</fullName>
    </recommendedName>
</protein>
<feature type="compositionally biased region" description="Polar residues" evidence="7">
    <location>
        <begin position="818"/>
        <end position="830"/>
    </location>
</feature>
<sequence length="1110" mass="123518">MKQRFSSLDVKIIAHELSSSLCSLRLSNIYDLSSRIFLLKFAKPDHRQQLVIDSGFRCHLTNFSRTTAAAPSAFVTRLRKFLRTRRVTSVAQIGTDRVIEIQFSDGQYRLFLEFYAGGNIILTDAELNIISVLRIVGAGADQEEIRIGLKYNLSYRQNFNGVPPLTKERVREALQAAVNKEQAESKQKKNKKSGDVLRKALATSITEFPPMLIEHALKVVDFDPKIRPEEVLQHDALFEKLMLVLEEADKTVKEITSSEVVKGYILAKPRAKSSKEDPEKGAASEAKDESHNLLYEDFHPFRPRQFVSEDAAQILEFEGFNKTVDAYFSSIESQKLETRLQERELHAERKLDSAREEQRKRLEGLQQVQELNIRKAQAIEANLERVEEACAAVNSLIAQGMDWVEINRLVEMEQRRNNPVAEIIKLPLKLHENTATLLLGEMDLEDVDIEEDETDSELSDSEEEEITSGKPKAKPEDKRLAVDLDLGLSPWSNARIYYDQKKGAAVKEQKTMQASTKALKSTEKKVAADLKKGLQQEKQVLRPVRKQLWFEKFLFFISSDGYLILGGKDAQQNEMLYRRYLKKGDIYVHAELQGAASVIVKNNPSTPDAPIPPSTLSQAGNLSVATSVAWDSKAVMSAWWVNYDQVSKSAPTGEYLGTGSFMIRGKKNFLPPAQLLLGFAVMFQISEESKARHVKHRLRDEDSIVADRASNAIADLKVTDDADGSVSATPAPEEGAAAATTDSEDEDFPDAKLESDVDNDDAQSSHPNPLQSEPQAGQDLSRSESSKGQTEDGPKKQIPSELPQDDGDSDEEEDESDAATQPTEKPSGGNNLRDLSARERRLARKGQLSDTEDFDGDSGISTPTSKPKSAPQVRGKRGKKKKIAAKYADQDEEDRELALKLLGSASAKSKAEEAARQKKAKEEELAFQLQRRREQHTRQQQKAREHEEMRQIMMQEEGTTIETLDEEEAAQMRDLDAFVGTPLAGDEIIEAIPICAPWTALAKYKYRAKLQPGSTKKGKAVKEILFKWAADGADRKNVDDKSEDKEKIWPRELELIKAWKDTEVVNTLPVRQVRVMMAGGSAGGGGDKGKGGKGGGGGGKGKGGKGGKKR</sequence>
<feature type="compositionally biased region" description="Low complexity" evidence="7">
    <location>
        <begin position="899"/>
        <end position="908"/>
    </location>
</feature>
<dbReference type="FunCoup" id="A0A165GLZ6">
    <property type="interactions" value="956"/>
</dbReference>
<organism evidence="10 11">
    <name type="scientific">Xylona heveae (strain CBS 132557 / TC161)</name>
    <dbReference type="NCBI Taxonomy" id="1328760"/>
    <lineage>
        <taxon>Eukaryota</taxon>
        <taxon>Fungi</taxon>
        <taxon>Dikarya</taxon>
        <taxon>Ascomycota</taxon>
        <taxon>Pezizomycotina</taxon>
        <taxon>Xylonomycetes</taxon>
        <taxon>Xylonales</taxon>
        <taxon>Xylonaceae</taxon>
        <taxon>Xylona</taxon>
    </lineage>
</organism>
<dbReference type="Proteomes" id="UP000076632">
    <property type="component" value="Unassembled WGS sequence"/>
</dbReference>
<dbReference type="OMA" id="MFLEFFA"/>
<evidence type="ECO:0000313" key="10">
    <source>
        <dbReference type="EMBL" id="KZF22356.1"/>
    </source>
</evidence>
<dbReference type="FunFam" id="2.30.310.10:FF:000003">
    <property type="entry name" value="Zinc knuckle domain containing protein"/>
    <property type="match status" value="1"/>
</dbReference>
<evidence type="ECO:0000256" key="7">
    <source>
        <dbReference type="SAM" id="MobiDB-lite"/>
    </source>
</evidence>
<dbReference type="RefSeq" id="XP_018187911.1">
    <property type="nucleotide sequence ID" value="XM_018330266.1"/>
</dbReference>
<keyword evidence="3" id="KW-0963">Cytoplasm</keyword>
<feature type="compositionally biased region" description="Basic and acidic residues" evidence="7">
    <location>
        <begin position="273"/>
        <end position="289"/>
    </location>
</feature>
<feature type="region of interest" description="Disordered" evidence="7">
    <location>
        <begin position="445"/>
        <end position="475"/>
    </location>
</feature>
<feature type="domain" description="NFACT RNA-binding" evidence="8">
    <location>
        <begin position="552"/>
        <end position="665"/>
    </location>
</feature>
<name>A0A165GLZ6_XYLHT</name>
<dbReference type="PANTHER" id="PTHR15239:SF6">
    <property type="entry name" value="RIBOSOME QUALITY CONTROL COMPLEX SUBUNIT NEMF"/>
    <property type="match status" value="1"/>
</dbReference>
<evidence type="ECO:0000313" key="11">
    <source>
        <dbReference type="Proteomes" id="UP000076632"/>
    </source>
</evidence>
<feature type="compositionally biased region" description="Acidic residues" evidence="7">
    <location>
        <begin position="445"/>
        <end position="466"/>
    </location>
</feature>
<dbReference type="GeneID" id="28895403"/>
<keyword evidence="11" id="KW-1185">Reference proteome</keyword>
<comment type="similarity">
    <text evidence="2">Belongs to the NEMF family.</text>
</comment>
<dbReference type="PANTHER" id="PTHR15239">
    <property type="entry name" value="NUCLEAR EXPORT MEDIATOR FACTOR NEMF"/>
    <property type="match status" value="1"/>
</dbReference>
<proteinExistence type="inferred from homology"/>
<dbReference type="Pfam" id="PF11923">
    <property type="entry name" value="NFACT-C"/>
    <property type="match status" value="1"/>
</dbReference>
<feature type="coiled-coil region" evidence="6">
    <location>
        <begin position="337"/>
        <end position="396"/>
    </location>
</feature>
<dbReference type="OrthoDB" id="207084at2759"/>
<evidence type="ECO:0000256" key="3">
    <source>
        <dbReference type="ARBA" id="ARBA00022490"/>
    </source>
</evidence>
<dbReference type="InterPro" id="IPR051608">
    <property type="entry name" value="RQC_Subunit_NEMF"/>
</dbReference>
<dbReference type="InterPro" id="IPR021846">
    <property type="entry name" value="NFACT-C"/>
</dbReference>
<evidence type="ECO:0000256" key="5">
    <source>
        <dbReference type="ARBA" id="ARBA00070414"/>
    </source>
</evidence>
<feature type="compositionally biased region" description="Gly residues" evidence="7">
    <location>
        <begin position="1080"/>
        <end position="1101"/>
    </location>
</feature>
<dbReference type="GO" id="GO:0000049">
    <property type="term" value="F:tRNA binding"/>
    <property type="evidence" value="ECO:0007669"/>
    <property type="project" value="TreeGrafter"/>
</dbReference>
<evidence type="ECO:0000259" key="9">
    <source>
        <dbReference type="Pfam" id="PF11923"/>
    </source>
</evidence>
<dbReference type="GO" id="GO:0072344">
    <property type="term" value="P:rescue of stalled ribosome"/>
    <property type="evidence" value="ECO:0007669"/>
    <property type="project" value="TreeGrafter"/>
</dbReference>
<dbReference type="GO" id="GO:0005737">
    <property type="term" value="C:cytoplasm"/>
    <property type="evidence" value="ECO:0007669"/>
    <property type="project" value="UniProtKB-SubCell"/>
</dbReference>
<dbReference type="AlphaFoldDB" id="A0A165GLZ6"/>
<feature type="region of interest" description="Disordered" evidence="7">
    <location>
        <begin position="1078"/>
        <end position="1110"/>
    </location>
</feature>
<gene>
    <name evidence="10" type="ORF">L228DRAFT_221227</name>
</gene>
<dbReference type="InterPro" id="IPR008532">
    <property type="entry name" value="NFACT_RNA-bd"/>
</dbReference>
<dbReference type="STRING" id="1328760.A0A165GLZ6"/>
<feature type="region of interest" description="Disordered" evidence="7">
    <location>
        <begin position="721"/>
        <end position="924"/>
    </location>
</feature>
<accession>A0A165GLZ6</accession>
<reference evidence="10 11" key="1">
    <citation type="journal article" date="2016" name="Fungal Biol.">
        <title>The genome of Xylona heveae provides a window into fungal endophytism.</title>
        <authorList>
            <person name="Gazis R."/>
            <person name="Kuo A."/>
            <person name="Riley R."/>
            <person name="LaButti K."/>
            <person name="Lipzen A."/>
            <person name="Lin J."/>
            <person name="Amirebrahimi M."/>
            <person name="Hesse C.N."/>
            <person name="Spatafora J.W."/>
            <person name="Henrissat B."/>
            <person name="Hainaut M."/>
            <person name="Grigoriev I.V."/>
            <person name="Hibbett D.S."/>
        </authorList>
    </citation>
    <scope>NUCLEOTIDE SEQUENCE [LARGE SCALE GENOMIC DNA]</scope>
    <source>
        <strain evidence="10 11">TC161</strain>
    </source>
</reference>
<evidence type="ECO:0000256" key="1">
    <source>
        <dbReference type="ARBA" id="ARBA00004496"/>
    </source>
</evidence>
<dbReference type="GO" id="GO:1990116">
    <property type="term" value="P:ribosome-associated ubiquitin-dependent protein catabolic process"/>
    <property type="evidence" value="ECO:0007669"/>
    <property type="project" value="TreeGrafter"/>
</dbReference>
<feature type="compositionally biased region" description="Basic residues" evidence="7">
    <location>
        <begin position="874"/>
        <end position="884"/>
    </location>
</feature>
<keyword evidence="4 6" id="KW-0175">Coiled coil</keyword>
<dbReference type="Gene3D" id="2.30.310.10">
    <property type="entry name" value="ibrinogen binding protein from staphylococcus aureus domain"/>
    <property type="match status" value="1"/>
</dbReference>
<feature type="domain" description="NFACT protein C-terminal" evidence="9">
    <location>
        <begin position="969"/>
        <end position="1076"/>
    </location>
</feature>